<dbReference type="EMBL" id="CAEZXP010000001">
    <property type="protein sequence ID" value="CAB4691543.1"/>
    <property type="molecule type" value="Genomic_DNA"/>
</dbReference>
<sequence>MNGLQHAVFAAEREQHAMPAQTRSAQFRTFCLNFDHAAYLERLTGMGVRWIDAADPEFPPRLRSIYDPPPGLFVRGAGDVTVLATPSVAIVGARSCSDYGAHVARTFARDLARAGVVVVSGLARGVDGWAHRGALEGGGVTVAVLGCGIDRTYPAAHTTLAASICDRGLIVSEYPPGVTSAPWRFPARNRIVAGLTAATLVVEARERSGALITADLALEEGREVLTVPGEITSPLSKGTNDLLRLGARPVFDVADVFEALQIEPPSLHAAGAPDNPVVAAVLAAVDAGAASADDVTRATGLSAGDVAGALVELELAGSLTVTDGVIRR</sequence>
<organism evidence="4">
    <name type="scientific">freshwater metagenome</name>
    <dbReference type="NCBI Taxonomy" id="449393"/>
    <lineage>
        <taxon>unclassified sequences</taxon>
        <taxon>metagenomes</taxon>
        <taxon>ecological metagenomes</taxon>
    </lineage>
</organism>
<dbReference type="SUPFAM" id="SSF102405">
    <property type="entry name" value="MCP/YpsA-like"/>
    <property type="match status" value="1"/>
</dbReference>
<dbReference type="InterPro" id="IPR041614">
    <property type="entry name" value="DprA_WH"/>
</dbReference>
<dbReference type="InterPro" id="IPR003488">
    <property type="entry name" value="DprA"/>
</dbReference>
<accession>A0A6J6P4K7</accession>
<dbReference type="PANTHER" id="PTHR43022">
    <property type="entry name" value="PROTEIN SMF"/>
    <property type="match status" value="1"/>
</dbReference>
<feature type="domain" description="DprA winged helix" evidence="3">
    <location>
        <begin position="269"/>
        <end position="320"/>
    </location>
</feature>
<dbReference type="GO" id="GO:0009294">
    <property type="term" value="P:DNA-mediated transformation"/>
    <property type="evidence" value="ECO:0007669"/>
    <property type="project" value="InterPro"/>
</dbReference>
<proteinExistence type="inferred from homology"/>
<dbReference type="InterPro" id="IPR036388">
    <property type="entry name" value="WH-like_DNA-bd_sf"/>
</dbReference>
<evidence type="ECO:0000259" key="2">
    <source>
        <dbReference type="Pfam" id="PF02481"/>
    </source>
</evidence>
<dbReference type="Gene3D" id="1.10.10.10">
    <property type="entry name" value="Winged helix-like DNA-binding domain superfamily/Winged helix DNA-binding domain"/>
    <property type="match status" value="1"/>
</dbReference>
<dbReference type="Pfam" id="PF02481">
    <property type="entry name" value="DNA_processg_A"/>
    <property type="match status" value="1"/>
</dbReference>
<dbReference type="Pfam" id="PF17782">
    <property type="entry name" value="WHD_DprA"/>
    <property type="match status" value="1"/>
</dbReference>
<dbReference type="Gene3D" id="3.40.50.450">
    <property type="match status" value="1"/>
</dbReference>
<dbReference type="PANTHER" id="PTHR43022:SF1">
    <property type="entry name" value="PROTEIN SMF"/>
    <property type="match status" value="1"/>
</dbReference>
<evidence type="ECO:0000259" key="3">
    <source>
        <dbReference type="Pfam" id="PF17782"/>
    </source>
</evidence>
<evidence type="ECO:0000256" key="1">
    <source>
        <dbReference type="ARBA" id="ARBA00006525"/>
    </source>
</evidence>
<protein>
    <submittedName>
        <fullName evidence="4">Unannotated protein</fullName>
    </submittedName>
</protein>
<name>A0A6J6P4K7_9ZZZZ</name>
<dbReference type="NCBIfam" id="TIGR00732">
    <property type="entry name" value="dprA"/>
    <property type="match status" value="1"/>
</dbReference>
<evidence type="ECO:0000313" key="4">
    <source>
        <dbReference type="EMBL" id="CAB4691543.1"/>
    </source>
</evidence>
<comment type="similarity">
    <text evidence="1">Belongs to the DprA/Smf family.</text>
</comment>
<dbReference type="AlphaFoldDB" id="A0A6J6P4K7"/>
<gene>
    <name evidence="4" type="ORF">UFOPK2399_00752</name>
</gene>
<feature type="domain" description="Smf/DprA SLOG" evidence="2">
    <location>
        <begin position="52"/>
        <end position="260"/>
    </location>
</feature>
<dbReference type="InterPro" id="IPR057666">
    <property type="entry name" value="DrpA_SLOG"/>
</dbReference>
<reference evidence="4" key="1">
    <citation type="submission" date="2020-05" db="EMBL/GenBank/DDBJ databases">
        <authorList>
            <person name="Chiriac C."/>
            <person name="Salcher M."/>
            <person name="Ghai R."/>
            <person name="Kavagutti S V."/>
        </authorList>
    </citation>
    <scope>NUCLEOTIDE SEQUENCE</scope>
</reference>